<dbReference type="EMBL" id="BRPK01000004">
    <property type="protein sequence ID" value="GLB38072.1"/>
    <property type="molecule type" value="Genomic_DNA"/>
</dbReference>
<organism evidence="2 3">
    <name type="scientific">Lyophyllum shimeji</name>
    <name type="common">Hon-shimeji</name>
    <name type="synonym">Tricholoma shimeji</name>
    <dbReference type="NCBI Taxonomy" id="47721"/>
    <lineage>
        <taxon>Eukaryota</taxon>
        <taxon>Fungi</taxon>
        <taxon>Dikarya</taxon>
        <taxon>Basidiomycota</taxon>
        <taxon>Agaricomycotina</taxon>
        <taxon>Agaricomycetes</taxon>
        <taxon>Agaricomycetidae</taxon>
        <taxon>Agaricales</taxon>
        <taxon>Tricholomatineae</taxon>
        <taxon>Lyophyllaceae</taxon>
        <taxon>Lyophyllum</taxon>
    </lineage>
</organism>
<name>A0A9P3PML5_LYOSH</name>
<proteinExistence type="predicted"/>
<comment type="caution">
    <text evidence="2">The sequence shown here is derived from an EMBL/GenBank/DDBJ whole genome shotgun (WGS) entry which is preliminary data.</text>
</comment>
<protein>
    <submittedName>
        <fullName evidence="2">Uncharacterized protein</fullName>
    </submittedName>
</protein>
<dbReference type="AlphaFoldDB" id="A0A9P3PML5"/>
<dbReference type="Proteomes" id="UP001063166">
    <property type="component" value="Unassembled WGS sequence"/>
</dbReference>
<feature type="compositionally biased region" description="Basic and acidic residues" evidence="1">
    <location>
        <begin position="20"/>
        <end position="32"/>
    </location>
</feature>
<evidence type="ECO:0000313" key="2">
    <source>
        <dbReference type="EMBL" id="GLB38072.1"/>
    </source>
</evidence>
<gene>
    <name evidence="2" type="ORF">LshimejAT787_0411230</name>
</gene>
<sequence>MYRVPYSNNVHTSRPYTSTSRDESKIDERGRDSPQSNGSRHFLRRPLNLLPLLESLRARPTLLCTYPTVLRHEPDAQDNEQPYEEEYDYVAGSYAEDDVSWYRESSRTKGTHHRSLGSRG</sequence>
<reference evidence="2" key="1">
    <citation type="submission" date="2022-07" db="EMBL/GenBank/DDBJ databases">
        <title>The genome of Lyophyllum shimeji provides insight into the initial evolution of ectomycorrhizal fungal genome.</title>
        <authorList>
            <person name="Kobayashi Y."/>
            <person name="Shibata T."/>
            <person name="Hirakawa H."/>
            <person name="Shigenobu S."/>
            <person name="Nishiyama T."/>
            <person name="Yamada A."/>
            <person name="Hasebe M."/>
            <person name="Kawaguchi M."/>
        </authorList>
    </citation>
    <scope>NUCLEOTIDE SEQUENCE</scope>
    <source>
        <strain evidence="2">AT787</strain>
    </source>
</reference>
<accession>A0A9P3PML5</accession>
<feature type="region of interest" description="Disordered" evidence="1">
    <location>
        <begin position="1"/>
        <end position="44"/>
    </location>
</feature>
<evidence type="ECO:0000256" key="1">
    <source>
        <dbReference type="SAM" id="MobiDB-lite"/>
    </source>
</evidence>
<feature type="compositionally biased region" description="Polar residues" evidence="1">
    <location>
        <begin position="1"/>
        <end position="19"/>
    </location>
</feature>
<keyword evidence="3" id="KW-1185">Reference proteome</keyword>
<evidence type="ECO:0000313" key="3">
    <source>
        <dbReference type="Proteomes" id="UP001063166"/>
    </source>
</evidence>